<protein>
    <submittedName>
        <fullName evidence="2">PCP reductase family protein</fullName>
    </submittedName>
</protein>
<evidence type="ECO:0000259" key="1">
    <source>
        <dbReference type="Pfam" id="PF08369"/>
    </source>
</evidence>
<evidence type="ECO:0000313" key="2">
    <source>
        <dbReference type="EMBL" id="MBJ7608301.1"/>
    </source>
</evidence>
<evidence type="ECO:0000313" key="3">
    <source>
        <dbReference type="Proteomes" id="UP000614410"/>
    </source>
</evidence>
<dbReference type="EMBL" id="JAEKNN010000009">
    <property type="protein sequence ID" value="MBJ7608301.1"/>
    <property type="molecule type" value="Genomic_DNA"/>
</dbReference>
<proteinExistence type="predicted"/>
<comment type="caution">
    <text evidence="2">The sequence shown here is derived from an EMBL/GenBank/DDBJ whole genome shotgun (WGS) entry which is preliminary data.</text>
</comment>
<dbReference type="Gene3D" id="1.10.8.550">
    <property type="entry name" value="Proto-chlorophyllide reductase 57 kD subunit B"/>
    <property type="match status" value="2"/>
</dbReference>
<dbReference type="InterPro" id="IPR042298">
    <property type="entry name" value="P-CP_red_C"/>
</dbReference>
<feature type="domain" description="Light-independent protochlorophyllide reductase subunit B-like C-terminal" evidence="1">
    <location>
        <begin position="143"/>
        <end position="184"/>
    </location>
</feature>
<dbReference type="Pfam" id="PF08369">
    <property type="entry name" value="PCP_red"/>
    <property type="match status" value="1"/>
</dbReference>
<name>A0A934NFM6_9BACT</name>
<accession>A0A934NFM6</accession>
<dbReference type="GO" id="GO:0016491">
    <property type="term" value="F:oxidoreductase activity"/>
    <property type="evidence" value="ECO:0007669"/>
    <property type="project" value="InterPro"/>
</dbReference>
<gene>
    <name evidence="2" type="ORF">JF887_02560</name>
</gene>
<organism evidence="2 3">
    <name type="scientific">Candidatus Amunia macphersoniae</name>
    <dbReference type="NCBI Taxonomy" id="3127014"/>
    <lineage>
        <taxon>Bacteria</taxon>
        <taxon>Bacillati</taxon>
        <taxon>Candidatus Dormiibacterota</taxon>
        <taxon>Candidatus Dormibacteria</taxon>
        <taxon>Candidatus Aeolococcales</taxon>
        <taxon>Candidatus Aeolococcaceae</taxon>
        <taxon>Candidatus Amunia</taxon>
    </lineage>
</organism>
<dbReference type="AlphaFoldDB" id="A0A934NFM6"/>
<dbReference type="Proteomes" id="UP000614410">
    <property type="component" value="Unassembled WGS sequence"/>
</dbReference>
<dbReference type="GO" id="GO:0015979">
    <property type="term" value="P:photosynthesis"/>
    <property type="evidence" value="ECO:0007669"/>
    <property type="project" value="InterPro"/>
</dbReference>
<reference evidence="2 3" key="1">
    <citation type="submission" date="2020-10" db="EMBL/GenBank/DDBJ databases">
        <title>Ca. Dormibacterota MAGs.</title>
        <authorList>
            <person name="Montgomery K."/>
        </authorList>
    </citation>
    <scope>NUCLEOTIDE SEQUENCE [LARGE SCALE GENOMIC DNA]</scope>
    <source>
        <strain evidence="2">Mitchell_Peninsula_5</strain>
    </source>
</reference>
<dbReference type="GO" id="GO:0015995">
    <property type="term" value="P:chlorophyll biosynthetic process"/>
    <property type="evidence" value="ECO:0007669"/>
    <property type="project" value="InterPro"/>
</dbReference>
<dbReference type="InterPro" id="IPR013580">
    <property type="entry name" value="LI-POR_suB-like_C"/>
</dbReference>
<sequence>MAWTAEALEAARTSRGRASGSHLEEDRAETMAASVVEARAQRDGVESITDLFVRTLGRKLGYGHPLSERTDEETVFTWTAEAEDRLAEVPDFCRELTRWRVEWTARKLGLGTTITPREMEVKFELWGRVSHNIQERDRDALPWTDSARSRFDRIPEFVRGQVLEAVEGNARTLGLTEVNDAVVDLVIAHWSETGDFHEGMYGFK</sequence>